<name>A0A023X780_RUBRA</name>
<proteinExistence type="predicted"/>
<dbReference type="EMBL" id="CP007515">
    <property type="protein sequence ID" value="AHY48183.1"/>
    <property type="molecule type" value="Genomic_DNA"/>
</dbReference>
<dbReference type="HOGENOM" id="CLU_072573_10_3_11"/>
<feature type="domain" description="Phosphatidic acid phosphatase type 2/haloperoxidase" evidence="2">
    <location>
        <begin position="60"/>
        <end position="176"/>
    </location>
</feature>
<dbReference type="PANTHER" id="PTHR14969">
    <property type="entry name" value="SPHINGOSINE-1-PHOSPHATE PHOSPHOHYDROLASE"/>
    <property type="match status" value="1"/>
</dbReference>
<dbReference type="Proteomes" id="UP000025229">
    <property type="component" value="Plasmid 1"/>
</dbReference>
<dbReference type="OrthoDB" id="5289372at2"/>
<protein>
    <submittedName>
        <fullName evidence="3">PAP2 superfamily</fullName>
    </submittedName>
    <submittedName>
        <fullName evidence="4">Phosphatase PAP2 family protein</fullName>
    </submittedName>
</protein>
<keyword evidence="1" id="KW-0812">Transmembrane</keyword>
<gene>
    <name evidence="3" type="ORF">RradSPS_2900</name>
    <name evidence="4" type="ORF">SIL72_15550</name>
</gene>
<feature type="transmembrane region" description="Helical" evidence="1">
    <location>
        <begin position="60"/>
        <end position="78"/>
    </location>
</feature>
<keyword evidence="1" id="KW-1133">Transmembrane helix</keyword>
<evidence type="ECO:0000313" key="5">
    <source>
        <dbReference type="Proteomes" id="UP000025229"/>
    </source>
</evidence>
<dbReference type="AlphaFoldDB" id="A0A023X780"/>
<feature type="transmembrane region" description="Helical" evidence="1">
    <location>
        <begin position="35"/>
        <end position="53"/>
    </location>
</feature>
<feature type="transmembrane region" description="Helical" evidence="1">
    <location>
        <begin position="135"/>
        <end position="155"/>
    </location>
</feature>
<dbReference type="Proteomes" id="UP001281130">
    <property type="component" value="Unassembled WGS sequence"/>
</dbReference>
<dbReference type="Gene3D" id="1.10.287.1260">
    <property type="match status" value="1"/>
</dbReference>
<dbReference type="InterPro" id="IPR036938">
    <property type="entry name" value="PAP2/HPO_sf"/>
</dbReference>
<dbReference type="PATRIC" id="fig|42256.3.peg.2950"/>
<keyword evidence="5" id="KW-1185">Reference proteome</keyword>
<dbReference type="KEGG" id="rrd:RradSPS_2900"/>
<evidence type="ECO:0000259" key="2">
    <source>
        <dbReference type="SMART" id="SM00014"/>
    </source>
</evidence>
<feature type="transmembrane region" description="Helical" evidence="1">
    <location>
        <begin position="104"/>
        <end position="123"/>
    </location>
</feature>
<keyword evidence="1" id="KW-0472">Membrane</keyword>
<dbReference type="SUPFAM" id="SSF48317">
    <property type="entry name" value="Acid phosphatase/Vanadium-dependent haloperoxidase"/>
    <property type="match status" value="1"/>
</dbReference>
<dbReference type="eggNOG" id="COG0671">
    <property type="taxonomic scope" value="Bacteria"/>
</dbReference>
<accession>A0A023X780</accession>
<organism evidence="3 5">
    <name type="scientific">Rubrobacter radiotolerans</name>
    <name type="common">Arthrobacter radiotolerans</name>
    <dbReference type="NCBI Taxonomy" id="42256"/>
    <lineage>
        <taxon>Bacteria</taxon>
        <taxon>Bacillati</taxon>
        <taxon>Actinomycetota</taxon>
        <taxon>Rubrobacteria</taxon>
        <taxon>Rubrobacterales</taxon>
        <taxon>Rubrobacteraceae</taxon>
        <taxon>Rubrobacter</taxon>
    </lineage>
</organism>
<dbReference type="EMBL" id="JAWXXX010000002">
    <property type="protein sequence ID" value="MDX5895442.1"/>
    <property type="molecule type" value="Genomic_DNA"/>
</dbReference>
<dbReference type="PANTHER" id="PTHR14969:SF13">
    <property type="entry name" value="AT30094P"/>
    <property type="match status" value="1"/>
</dbReference>
<sequence>MTNHLVGLDYVTFHLINGGWTSPLLDTLLPALSRAGNLGAVWLIALGAIAAFGKKTGRKIALAGLLALALGFASSTLLKDLTMRPRPFLTLDHVRLLVSAPHSYAFPSGHTTSSFAVASGVVLAGKKLLKKVPVWGWGMLALAAAISYSRLYVGIHWPTDVAMGVLLGLASGWVGARLAFRRWRWRRVAGKVDETDETRELEYAS</sequence>
<feature type="transmembrane region" description="Helical" evidence="1">
    <location>
        <begin position="161"/>
        <end position="180"/>
    </location>
</feature>
<evidence type="ECO:0000256" key="1">
    <source>
        <dbReference type="SAM" id="Phobius"/>
    </source>
</evidence>
<dbReference type="SMART" id="SM00014">
    <property type="entry name" value="acidPPc"/>
    <property type="match status" value="1"/>
</dbReference>
<dbReference type="Pfam" id="PF01569">
    <property type="entry name" value="PAP2"/>
    <property type="match status" value="1"/>
</dbReference>
<evidence type="ECO:0000313" key="3">
    <source>
        <dbReference type="EMBL" id="AHY48183.1"/>
    </source>
</evidence>
<keyword evidence="3" id="KW-0614">Plasmid</keyword>
<geneLocation type="plasmid" evidence="3">
    <name>1</name>
</geneLocation>
<dbReference type="RefSeq" id="WP_051590025.1">
    <property type="nucleotide sequence ID" value="NZ_CP007515.1"/>
</dbReference>
<reference evidence="3 5" key="1">
    <citation type="submission" date="2014-03" db="EMBL/GenBank/DDBJ databases">
        <title>Complete genome sequence of the Radio-Resistant Rubrobacter radiotolerans RSPS-4.</title>
        <authorList>
            <person name="Egas C.C."/>
            <person name="Barroso C.C."/>
            <person name="Froufe H.J.C."/>
            <person name="Pacheco J.J."/>
            <person name="Albuquerque L.L."/>
            <person name="da Costa M.M.S."/>
        </authorList>
    </citation>
    <scope>NUCLEOTIDE SEQUENCE [LARGE SCALE GENOMIC DNA]</scope>
    <source>
        <strain evidence="3 5">RSPS-4</strain>
        <plasmid evidence="3 5">1</plasmid>
    </source>
</reference>
<evidence type="ECO:0000313" key="4">
    <source>
        <dbReference type="EMBL" id="MDX5895442.1"/>
    </source>
</evidence>
<reference evidence="4" key="2">
    <citation type="submission" date="2023-11" db="EMBL/GenBank/DDBJ databases">
        <title>MicrobeMod: A computational toolkit for identifying prokaryotic methylation and restriction-modification with nanopore sequencing.</title>
        <authorList>
            <person name="Crits-Christoph A."/>
            <person name="Kang S.C."/>
            <person name="Lee H."/>
            <person name="Ostrov N."/>
        </authorList>
    </citation>
    <scope>NUCLEOTIDE SEQUENCE</scope>
    <source>
        <strain evidence="4">ATCC 51242</strain>
    </source>
</reference>
<dbReference type="Gene3D" id="1.20.144.10">
    <property type="entry name" value="Phosphatidic acid phosphatase type 2/haloperoxidase"/>
    <property type="match status" value="1"/>
</dbReference>
<dbReference type="InterPro" id="IPR000326">
    <property type="entry name" value="PAP2/HPO"/>
</dbReference>